<protein>
    <submittedName>
        <fullName evidence="1">S8 family peptidase</fullName>
    </submittedName>
</protein>
<evidence type="ECO:0000313" key="2">
    <source>
        <dbReference type="Proteomes" id="UP001631969"/>
    </source>
</evidence>
<evidence type="ECO:0000313" key="1">
    <source>
        <dbReference type="EMBL" id="MFM9331683.1"/>
    </source>
</evidence>
<dbReference type="Proteomes" id="UP001631969">
    <property type="component" value="Unassembled WGS sequence"/>
</dbReference>
<gene>
    <name evidence="1" type="ORF">ACI1P1_25625</name>
</gene>
<organism evidence="1 2">
    <name type="scientific">Paenibacillus mesotrionivorans</name>
    <dbReference type="NCBI Taxonomy" id="3160968"/>
    <lineage>
        <taxon>Bacteria</taxon>
        <taxon>Bacillati</taxon>
        <taxon>Bacillota</taxon>
        <taxon>Bacilli</taxon>
        <taxon>Bacillales</taxon>
        <taxon>Paenibacillaceae</taxon>
        <taxon>Paenibacillus</taxon>
    </lineage>
</organism>
<keyword evidence="2" id="KW-1185">Reference proteome</keyword>
<proteinExistence type="predicted"/>
<comment type="caution">
    <text evidence="1">The sequence shown here is derived from an EMBL/GenBank/DDBJ whole genome shotgun (WGS) entry which is preliminary data.</text>
</comment>
<name>A0ACC7P3Y2_9BACL</name>
<accession>A0ACC7P3Y2</accession>
<dbReference type="EMBL" id="JBJURJ010000021">
    <property type="protein sequence ID" value="MFM9331683.1"/>
    <property type="molecule type" value="Genomic_DNA"/>
</dbReference>
<sequence>MPTLTELMEEELRGFGESSARYLIRLRSSSDCREIVRGLREPGGCPAHQVEALPFINAVFLQLQSPEAFLHHPEVEGVERDETLAVIQDKATRLSPGEIRRQASFARSKPFIPWGIRHIQAPLAWKAATGQEIRIGVIDTGVDFSHPDLRDSIAGGINLIHRHLPPLDDNGHGTHISGTIAAGAGQGMSGVAPHAKLYAVKAFDHNGTSFVTDIVKGIDWCVNHGIHIINMSFGMKSYSPSLETAVRNAAKEGVVIIASSGNEGKKGIIDYPARFPNTIAVGATGRNGKIAGFTNRSTQIDIYAPGERIVSTWLNGKYQELSGTSMATSHVSGVAALMMAIKPGISLSTLLSGLQRSAMPISSTARKAGFLGEINAIRAVRAVSRKKQRSSHVRARVQASAGPAARIPISSR</sequence>
<reference evidence="1" key="1">
    <citation type="submission" date="2024-12" db="EMBL/GenBank/DDBJ databases">
        <authorList>
            <person name="Wu N."/>
        </authorList>
    </citation>
    <scope>NUCLEOTIDE SEQUENCE</scope>
    <source>
        <strain evidence="1">P15</strain>
    </source>
</reference>